<sequence>MFYELKLKRFISVQVAPDLTPSERLGLKPKQNAFVEFNSKLPADSSIKWLVCIGEKTTIDKITKHFYKTSIRESTNHIVNNQQTIPQTIDQQQ</sequence>
<protein>
    <submittedName>
        <fullName evidence="1">Uncharacterized protein</fullName>
    </submittedName>
</protein>
<name>A0A3M7R4F3_BRAPC</name>
<dbReference type="EMBL" id="REGN01004243">
    <property type="protein sequence ID" value="RNA18426.1"/>
    <property type="molecule type" value="Genomic_DNA"/>
</dbReference>
<organism evidence="1 2">
    <name type="scientific">Brachionus plicatilis</name>
    <name type="common">Marine rotifer</name>
    <name type="synonym">Brachionus muelleri</name>
    <dbReference type="NCBI Taxonomy" id="10195"/>
    <lineage>
        <taxon>Eukaryota</taxon>
        <taxon>Metazoa</taxon>
        <taxon>Spiralia</taxon>
        <taxon>Gnathifera</taxon>
        <taxon>Rotifera</taxon>
        <taxon>Eurotatoria</taxon>
        <taxon>Monogononta</taxon>
        <taxon>Pseudotrocha</taxon>
        <taxon>Ploima</taxon>
        <taxon>Brachionidae</taxon>
        <taxon>Brachionus</taxon>
    </lineage>
</organism>
<dbReference type="Proteomes" id="UP000276133">
    <property type="component" value="Unassembled WGS sequence"/>
</dbReference>
<dbReference type="AlphaFoldDB" id="A0A3M7R4F3"/>
<proteinExistence type="predicted"/>
<accession>A0A3M7R4F3</accession>
<evidence type="ECO:0000313" key="1">
    <source>
        <dbReference type="EMBL" id="RNA18426.1"/>
    </source>
</evidence>
<keyword evidence="2" id="KW-1185">Reference proteome</keyword>
<reference evidence="1 2" key="1">
    <citation type="journal article" date="2018" name="Sci. Rep.">
        <title>Genomic signatures of local adaptation to the degree of environmental predictability in rotifers.</title>
        <authorList>
            <person name="Franch-Gras L."/>
            <person name="Hahn C."/>
            <person name="Garcia-Roger E.M."/>
            <person name="Carmona M.J."/>
            <person name="Serra M."/>
            <person name="Gomez A."/>
        </authorList>
    </citation>
    <scope>NUCLEOTIDE SEQUENCE [LARGE SCALE GENOMIC DNA]</scope>
    <source>
        <strain evidence="1">HYR1</strain>
    </source>
</reference>
<gene>
    <name evidence="1" type="ORF">BpHYR1_000177</name>
</gene>
<evidence type="ECO:0000313" key="2">
    <source>
        <dbReference type="Proteomes" id="UP000276133"/>
    </source>
</evidence>
<comment type="caution">
    <text evidence="1">The sequence shown here is derived from an EMBL/GenBank/DDBJ whole genome shotgun (WGS) entry which is preliminary data.</text>
</comment>